<feature type="domain" description="Knr4/Smi1-like" evidence="1">
    <location>
        <begin position="22"/>
        <end position="152"/>
    </location>
</feature>
<name>A0A1H3B7N5_9RHOB</name>
<organism evidence="2 3">
    <name type="scientific">Litoreibacter albidus</name>
    <dbReference type="NCBI Taxonomy" id="670155"/>
    <lineage>
        <taxon>Bacteria</taxon>
        <taxon>Pseudomonadati</taxon>
        <taxon>Pseudomonadota</taxon>
        <taxon>Alphaproteobacteria</taxon>
        <taxon>Rhodobacterales</taxon>
        <taxon>Roseobacteraceae</taxon>
        <taxon>Litoreibacter</taxon>
    </lineage>
</organism>
<keyword evidence="3" id="KW-1185">Reference proteome</keyword>
<evidence type="ECO:0000313" key="2">
    <source>
        <dbReference type="EMBL" id="SDX37651.1"/>
    </source>
</evidence>
<evidence type="ECO:0000259" key="1">
    <source>
        <dbReference type="Pfam" id="PF09346"/>
    </source>
</evidence>
<dbReference type="InterPro" id="IPR018958">
    <property type="entry name" value="Knr4/Smi1-like_dom"/>
</dbReference>
<dbReference type="OrthoDB" id="8657476at2"/>
<dbReference type="RefSeq" id="WP_089947804.1">
    <property type="nucleotide sequence ID" value="NZ_FNOI01000006.1"/>
</dbReference>
<dbReference type="Gene3D" id="3.40.1580.10">
    <property type="entry name" value="SMI1/KNR4-like"/>
    <property type="match status" value="1"/>
</dbReference>
<dbReference type="Proteomes" id="UP000199441">
    <property type="component" value="Unassembled WGS sequence"/>
</dbReference>
<dbReference type="Pfam" id="PF09346">
    <property type="entry name" value="SMI1_KNR4"/>
    <property type="match status" value="1"/>
</dbReference>
<dbReference type="EMBL" id="FNOI01000006">
    <property type="protein sequence ID" value="SDX37651.1"/>
    <property type="molecule type" value="Genomic_DNA"/>
</dbReference>
<dbReference type="STRING" id="670155.SAMN04488001_3074"/>
<dbReference type="InterPro" id="IPR037883">
    <property type="entry name" value="Knr4/Smi1-like_sf"/>
</dbReference>
<protein>
    <submittedName>
        <fullName evidence="2">SMI1 / KNR4 family (SUKH-1)</fullName>
    </submittedName>
</protein>
<proteinExistence type="predicted"/>
<gene>
    <name evidence="2" type="ORF">SAMN04488001_3074</name>
</gene>
<accession>A0A1H3B7N5</accession>
<dbReference type="AlphaFoldDB" id="A0A1H3B7N5"/>
<reference evidence="3" key="1">
    <citation type="submission" date="2016-10" db="EMBL/GenBank/DDBJ databases">
        <authorList>
            <person name="Varghese N."/>
            <person name="Submissions S."/>
        </authorList>
    </citation>
    <scope>NUCLEOTIDE SEQUENCE [LARGE SCALE GENOMIC DNA]</scope>
    <source>
        <strain evidence="3">DSM 26922</strain>
    </source>
</reference>
<evidence type="ECO:0000313" key="3">
    <source>
        <dbReference type="Proteomes" id="UP000199441"/>
    </source>
</evidence>
<dbReference type="SUPFAM" id="SSF160631">
    <property type="entry name" value="SMI1/KNR4-like"/>
    <property type="match status" value="1"/>
</dbReference>
<sequence length="181" mass="19898">MKIAPEKGRAPIPADQAARVEAFAVSVDAQLPPDYEAFLTRHDGGFPYPNLFDQVTPDTVRWSVERQAICDRLFGLENVASHAKGEIFGNAAPTGFLLIGEDPGGLIFLLSLRAEDFGAVFLWQSNGALWGSAENNENHIFQQAVSFSDFLDSLYETDDKIGYDHWATPFAVANAVELHLN</sequence>